<keyword evidence="12" id="KW-1185">Reference proteome</keyword>
<accession>A0A934HWW3</accession>
<keyword evidence="2" id="KW-0547">Nucleotide-binding</keyword>
<evidence type="ECO:0000256" key="7">
    <source>
        <dbReference type="ARBA" id="ARBA00024867"/>
    </source>
</evidence>
<dbReference type="InterPro" id="IPR002078">
    <property type="entry name" value="Sigma_54_int"/>
</dbReference>
<dbReference type="PROSITE" id="PS50110">
    <property type="entry name" value="RESPONSE_REGULATORY"/>
    <property type="match status" value="1"/>
</dbReference>
<dbReference type="Gene3D" id="3.40.50.300">
    <property type="entry name" value="P-loop containing nucleotide triphosphate hydrolases"/>
    <property type="match status" value="1"/>
</dbReference>
<dbReference type="Pfam" id="PF25601">
    <property type="entry name" value="AAA_lid_14"/>
    <property type="match status" value="1"/>
</dbReference>
<keyword evidence="6" id="KW-0804">Transcription</keyword>
<keyword evidence="3" id="KW-0067">ATP-binding</keyword>
<dbReference type="InterPro" id="IPR025943">
    <property type="entry name" value="Sigma_54_int_dom_ATP-bd_2"/>
</dbReference>
<dbReference type="InterPro" id="IPR027417">
    <property type="entry name" value="P-loop_NTPase"/>
</dbReference>
<dbReference type="PROSITE" id="PS00688">
    <property type="entry name" value="SIGMA54_INTERACT_3"/>
    <property type="match status" value="1"/>
</dbReference>
<evidence type="ECO:0000256" key="8">
    <source>
        <dbReference type="PROSITE-ProRule" id="PRU00169"/>
    </source>
</evidence>
<evidence type="ECO:0000259" key="10">
    <source>
        <dbReference type="PROSITE" id="PS50110"/>
    </source>
</evidence>
<dbReference type="InterPro" id="IPR002197">
    <property type="entry name" value="HTH_Fis"/>
</dbReference>
<dbReference type="Proteomes" id="UP000622687">
    <property type="component" value="Unassembled WGS sequence"/>
</dbReference>
<dbReference type="InterPro" id="IPR003593">
    <property type="entry name" value="AAA+_ATPase"/>
</dbReference>
<evidence type="ECO:0000313" key="11">
    <source>
        <dbReference type="EMBL" id="MBI6872769.1"/>
    </source>
</evidence>
<sequence length="432" mass="49871">MRQLLDEKGYNSQQALSGMEAVKKLKEENFNLVITGLKMPGMDGIELMDRVKKDYPDIEVIIVTNYGSIENAVQAMKKGAFSYFVRNNKPEELLLEIEKIRKFWRLKSDNDFFRDQQNDNNYILQTYNEKYRNILNIIRKASKSNVNILITGESGVGKEVLARYIHQTSDRQEGHFVAVNCQALSENLLESELFGHEKGSFTGAIERRIGRFQQANGGTLFLDEIGEMPVSVQIKLLRVLETRTIEMIGSNKSINVDLRLVSATNKNIEKAIQEGTFREDLFYRINTIILEVPPLRERKEDLNMLIEFFLKKCAKEQKKKIDSVEQGVMDFLLSYSYPGNIRELRNIIERLVVLSENGIVRFEDLPERRKISIANTDNLEEIIPLREFRKDTEKGYISKVLKECDGSLNKAAECLQISKRQLFNKIAEHSIK</sequence>
<dbReference type="PROSITE" id="PS50045">
    <property type="entry name" value="SIGMA54_INTERACT_4"/>
    <property type="match status" value="1"/>
</dbReference>
<dbReference type="InterPro" id="IPR058031">
    <property type="entry name" value="AAA_lid_NorR"/>
</dbReference>
<dbReference type="PANTHER" id="PTHR32071">
    <property type="entry name" value="TRANSCRIPTIONAL REGULATORY PROTEIN"/>
    <property type="match status" value="1"/>
</dbReference>
<evidence type="ECO:0000256" key="4">
    <source>
        <dbReference type="ARBA" id="ARBA00023015"/>
    </source>
</evidence>
<keyword evidence="5" id="KW-0238">DNA-binding</keyword>
<dbReference type="InterPro" id="IPR009057">
    <property type="entry name" value="Homeodomain-like_sf"/>
</dbReference>
<dbReference type="SUPFAM" id="SSF46689">
    <property type="entry name" value="Homeodomain-like"/>
    <property type="match status" value="1"/>
</dbReference>
<comment type="caution">
    <text evidence="11">The sequence shown here is derived from an EMBL/GenBank/DDBJ whole genome shotgun (WGS) entry which is preliminary data.</text>
</comment>
<dbReference type="GO" id="GO:0000160">
    <property type="term" value="P:phosphorelay signal transduction system"/>
    <property type="evidence" value="ECO:0007669"/>
    <property type="project" value="InterPro"/>
</dbReference>
<dbReference type="InterPro" id="IPR011006">
    <property type="entry name" value="CheY-like_superfamily"/>
</dbReference>
<dbReference type="InterPro" id="IPR025944">
    <property type="entry name" value="Sigma_54_int_dom_CS"/>
</dbReference>
<name>A0A934HWW3_9CLOT</name>
<dbReference type="GO" id="GO:0043565">
    <property type="term" value="F:sequence-specific DNA binding"/>
    <property type="evidence" value="ECO:0007669"/>
    <property type="project" value="InterPro"/>
</dbReference>
<dbReference type="SUPFAM" id="SSF52172">
    <property type="entry name" value="CheY-like"/>
    <property type="match status" value="1"/>
</dbReference>
<comment type="caution">
    <text evidence="8">Lacks conserved residue(s) required for the propagation of feature annotation.</text>
</comment>
<keyword evidence="4" id="KW-0805">Transcription regulation</keyword>
<evidence type="ECO:0000313" key="12">
    <source>
        <dbReference type="Proteomes" id="UP000622687"/>
    </source>
</evidence>
<dbReference type="Gene3D" id="1.10.8.60">
    <property type="match status" value="1"/>
</dbReference>
<dbReference type="AlphaFoldDB" id="A0A934HWW3"/>
<dbReference type="Gene3D" id="1.10.10.60">
    <property type="entry name" value="Homeodomain-like"/>
    <property type="match status" value="1"/>
</dbReference>
<evidence type="ECO:0000256" key="5">
    <source>
        <dbReference type="ARBA" id="ARBA00023125"/>
    </source>
</evidence>
<dbReference type="Gene3D" id="3.40.50.2300">
    <property type="match status" value="1"/>
</dbReference>
<dbReference type="FunFam" id="3.40.50.300:FF:000006">
    <property type="entry name" value="DNA-binding transcriptional regulator NtrC"/>
    <property type="match status" value="1"/>
</dbReference>
<evidence type="ECO:0000256" key="6">
    <source>
        <dbReference type="ARBA" id="ARBA00023163"/>
    </source>
</evidence>
<feature type="domain" description="Sigma-54 factor interaction" evidence="9">
    <location>
        <begin position="124"/>
        <end position="353"/>
    </location>
</feature>
<protein>
    <recommendedName>
        <fullName evidence="1">Stage 0 sporulation protein A homolog</fullName>
    </recommendedName>
</protein>
<dbReference type="InterPro" id="IPR001789">
    <property type="entry name" value="Sig_transdc_resp-reg_receiver"/>
</dbReference>
<evidence type="ECO:0000256" key="2">
    <source>
        <dbReference type="ARBA" id="ARBA00022741"/>
    </source>
</evidence>
<dbReference type="Pfam" id="PF00158">
    <property type="entry name" value="Sigma54_activat"/>
    <property type="match status" value="1"/>
</dbReference>
<dbReference type="GO" id="GO:0006355">
    <property type="term" value="P:regulation of DNA-templated transcription"/>
    <property type="evidence" value="ECO:0007669"/>
    <property type="project" value="InterPro"/>
</dbReference>
<dbReference type="SMART" id="SM00382">
    <property type="entry name" value="AAA"/>
    <property type="match status" value="1"/>
</dbReference>
<dbReference type="InterPro" id="IPR025662">
    <property type="entry name" value="Sigma_54_int_dom_ATP-bd_1"/>
</dbReference>
<feature type="domain" description="Response regulatory" evidence="10">
    <location>
        <begin position="1"/>
        <end position="101"/>
    </location>
</feature>
<dbReference type="CDD" id="cd00009">
    <property type="entry name" value="AAA"/>
    <property type="match status" value="1"/>
</dbReference>
<reference evidence="11" key="1">
    <citation type="submission" date="2020-12" db="EMBL/GenBank/DDBJ databases">
        <title>Clostridium thailandense sp. nov., a novel acetogenic bacterium isolated from peat land soil in Thailand.</title>
        <authorList>
            <person name="Chaikitkaew S."/>
            <person name="Birkeland N.K."/>
        </authorList>
    </citation>
    <scope>NUCLEOTIDE SEQUENCE</scope>
    <source>
        <strain evidence="11">DSM 17425</strain>
    </source>
</reference>
<dbReference type="SUPFAM" id="SSF52540">
    <property type="entry name" value="P-loop containing nucleoside triphosphate hydrolases"/>
    <property type="match status" value="1"/>
</dbReference>
<evidence type="ECO:0000259" key="9">
    <source>
        <dbReference type="PROSITE" id="PS50045"/>
    </source>
</evidence>
<proteinExistence type="predicted"/>
<dbReference type="PROSITE" id="PS00676">
    <property type="entry name" value="SIGMA54_INTERACT_2"/>
    <property type="match status" value="1"/>
</dbReference>
<dbReference type="Pfam" id="PF02954">
    <property type="entry name" value="HTH_8"/>
    <property type="match status" value="1"/>
</dbReference>
<dbReference type="GO" id="GO:0005524">
    <property type="term" value="F:ATP binding"/>
    <property type="evidence" value="ECO:0007669"/>
    <property type="project" value="UniProtKB-KW"/>
</dbReference>
<dbReference type="EMBL" id="JAEEGB010000008">
    <property type="protein sequence ID" value="MBI6872769.1"/>
    <property type="molecule type" value="Genomic_DNA"/>
</dbReference>
<dbReference type="Pfam" id="PF00072">
    <property type="entry name" value="Response_reg"/>
    <property type="match status" value="1"/>
</dbReference>
<evidence type="ECO:0000256" key="3">
    <source>
        <dbReference type="ARBA" id="ARBA00022840"/>
    </source>
</evidence>
<organism evidence="11 12">
    <name type="scientific">Clostridium aciditolerans</name>
    <dbReference type="NCBI Taxonomy" id="339861"/>
    <lineage>
        <taxon>Bacteria</taxon>
        <taxon>Bacillati</taxon>
        <taxon>Bacillota</taxon>
        <taxon>Clostridia</taxon>
        <taxon>Eubacteriales</taxon>
        <taxon>Clostridiaceae</taxon>
        <taxon>Clostridium</taxon>
    </lineage>
</organism>
<dbReference type="SMART" id="SM00448">
    <property type="entry name" value="REC"/>
    <property type="match status" value="1"/>
</dbReference>
<evidence type="ECO:0000256" key="1">
    <source>
        <dbReference type="ARBA" id="ARBA00018672"/>
    </source>
</evidence>
<gene>
    <name evidence="11" type="ORF">I6U51_08585</name>
</gene>
<dbReference type="PROSITE" id="PS00675">
    <property type="entry name" value="SIGMA54_INTERACT_1"/>
    <property type="match status" value="1"/>
</dbReference>
<comment type="function">
    <text evidence="7">May play the central regulatory role in sporulation. It may be an element of the effector pathway responsible for the activation of sporulation genes in response to nutritional stress. Spo0A may act in concert with spo0H (a sigma factor) to control the expression of some genes that are critical to the sporulation process.</text>
</comment>